<dbReference type="OrthoDB" id="9803036at2"/>
<evidence type="ECO:0000313" key="2">
    <source>
        <dbReference type="Proteomes" id="UP000199208"/>
    </source>
</evidence>
<dbReference type="InterPro" id="IPR047324">
    <property type="entry name" value="LbH_gamma_CA-like"/>
</dbReference>
<evidence type="ECO:0000313" key="1">
    <source>
        <dbReference type="EMBL" id="SCZ78359.1"/>
    </source>
</evidence>
<dbReference type="Proteomes" id="UP000199208">
    <property type="component" value="Unassembled WGS sequence"/>
</dbReference>
<dbReference type="InterPro" id="IPR050484">
    <property type="entry name" value="Transf_Hexapept/Carb_Anhydrase"/>
</dbReference>
<name>A0A1G5RYF8_9FIRM</name>
<dbReference type="PANTHER" id="PTHR13061">
    <property type="entry name" value="DYNACTIN SUBUNIT P25"/>
    <property type="match status" value="1"/>
</dbReference>
<dbReference type="SUPFAM" id="SSF51161">
    <property type="entry name" value="Trimeric LpxA-like enzymes"/>
    <property type="match status" value="1"/>
</dbReference>
<dbReference type="GO" id="GO:0016740">
    <property type="term" value="F:transferase activity"/>
    <property type="evidence" value="ECO:0007669"/>
    <property type="project" value="UniProtKB-KW"/>
</dbReference>
<dbReference type="AlphaFoldDB" id="A0A1G5RYF8"/>
<dbReference type="STRING" id="1120920.SAMN03080599_01227"/>
<reference evidence="1 2" key="1">
    <citation type="submission" date="2016-10" db="EMBL/GenBank/DDBJ databases">
        <authorList>
            <person name="de Groot N.N."/>
        </authorList>
    </citation>
    <scope>NUCLEOTIDE SEQUENCE [LARGE SCALE GENOMIC DNA]</scope>
    <source>
        <strain evidence="1 2">DSM 2784</strain>
    </source>
</reference>
<dbReference type="PANTHER" id="PTHR13061:SF29">
    <property type="entry name" value="GAMMA CARBONIC ANHYDRASE-LIKE 1, MITOCHONDRIAL-RELATED"/>
    <property type="match status" value="1"/>
</dbReference>
<dbReference type="InterPro" id="IPR001451">
    <property type="entry name" value="Hexapep"/>
</dbReference>
<accession>A0A1G5RYF8</accession>
<dbReference type="CDD" id="cd04645">
    <property type="entry name" value="LbH_gamma_CA_like"/>
    <property type="match status" value="1"/>
</dbReference>
<gene>
    <name evidence="1" type="ORF">SAMN03080599_01227</name>
</gene>
<dbReference type="Gene3D" id="2.160.10.10">
    <property type="entry name" value="Hexapeptide repeat proteins"/>
    <property type="match status" value="1"/>
</dbReference>
<keyword evidence="2" id="KW-1185">Reference proteome</keyword>
<keyword evidence="1" id="KW-0808">Transferase</keyword>
<protein>
    <submittedName>
        <fullName evidence="1">Carbonic anhydrase or acetyltransferase, isoleucine patch superfamily</fullName>
    </submittedName>
</protein>
<proteinExistence type="predicted"/>
<dbReference type="RefSeq" id="WP_092590014.1">
    <property type="nucleotide sequence ID" value="NZ_FMWL01000004.1"/>
</dbReference>
<dbReference type="EMBL" id="FMWL01000004">
    <property type="protein sequence ID" value="SCZ78359.1"/>
    <property type="molecule type" value="Genomic_DNA"/>
</dbReference>
<sequence>MIRRYKNILPQVDASAWVAETADVIGKVVIAADASVWFGVAIRGDINEIRIGERTNVQDNAVLHVDSHNTCVLGEDVTVGHGAIVHGATIGNRVLVGMGAIVLSGAVVEDDVVIGAGALVAPGKRIPSGSLVIGNPGRVSRALNEKELAQLTLTAQNYVEHAREYAQMEQEATEDEF</sequence>
<dbReference type="InterPro" id="IPR011004">
    <property type="entry name" value="Trimer_LpxA-like_sf"/>
</dbReference>
<organism evidence="1 2">
    <name type="scientific">Acidaminobacter hydrogenoformans DSM 2784</name>
    <dbReference type="NCBI Taxonomy" id="1120920"/>
    <lineage>
        <taxon>Bacteria</taxon>
        <taxon>Bacillati</taxon>
        <taxon>Bacillota</taxon>
        <taxon>Clostridia</taxon>
        <taxon>Peptostreptococcales</taxon>
        <taxon>Acidaminobacteraceae</taxon>
        <taxon>Acidaminobacter</taxon>
    </lineage>
</organism>
<dbReference type="Pfam" id="PF00132">
    <property type="entry name" value="Hexapep"/>
    <property type="match status" value="1"/>
</dbReference>